<dbReference type="InterPro" id="IPR016156">
    <property type="entry name" value="FAD/NAD-linked_Rdtase_dimer_sf"/>
</dbReference>
<dbReference type="Pfam" id="PF13686">
    <property type="entry name" value="DrsE_2"/>
    <property type="match status" value="1"/>
</dbReference>
<dbReference type="SMART" id="SM00450">
    <property type="entry name" value="RHOD"/>
    <property type="match status" value="1"/>
</dbReference>
<dbReference type="Gene3D" id="3.40.250.10">
    <property type="entry name" value="Rhodanese-like domain"/>
    <property type="match status" value="1"/>
</dbReference>
<evidence type="ECO:0000256" key="3">
    <source>
        <dbReference type="ARBA" id="ARBA00022630"/>
    </source>
</evidence>
<dbReference type="SUPFAM" id="SSF51905">
    <property type="entry name" value="FAD/NAD(P)-binding domain"/>
    <property type="match status" value="1"/>
</dbReference>
<dbReference type="EMBL" id="AP024169">
    <property type="protein sequence ID" value="BCN30073.1"/>
    <property type="molecule type" value="Genomic_DNA"/>
</dbReference>
<dbReference type="InterPro" id="IPR001455">
    <property type="entry name" value="TusA-like"/>
</dbReference>
<dbReference type="Pfam" id="PF07992">
    <property type="entry name" value="Pyr_redox_2"/>
    <property type="match status" value="1"/>
</dbReference>
<dbReference type="Pfam" id="PF01206">
    <property type="entry name" value="TusA"/>
    <property type="match status" value="1"/>
</dbReference>
<dbReference type="RefSeq" id="WP_271715321.1">
    <property type="nucleotide sequence ID" value="NZ_AP024169.1"/>
</dbReference>
<dbReference type="InterPro" id="IPR004099">
    <property type="entry name" value="Pyr_nucl-diS_OxRdtase_dimer"/>
</dbReference>
<dbReference type="GO" id="GO:0016491">
    <property type="term" value="F:oxidoreductase activity"/>
    <property type="evidence" value="ECO:0007669"/>
    <property type="project" value="UniProtKB-KW"/>
</dbReference>
<dbReference type="InterPro" id="IPR050260">
    <property type="entry name" value="FAD-bd_OxRdtase"/>
</dbReference>
<evidence type="ECO:0000256" key="1">
    <source>
        <dbReference type="ARBA" id="ARBA00001974"/>
    </source>
</evidence>
<dbReference type="NCBIfam" id="NF010037">
    <property type="entry name" value="PRK13512.1"/>
    <property type="match status" value="1"/>
</dbReference>
<dbReference type="InterPro" id="IPR027396">
    <property type="entry name" value="DsrEFH-like"/>
</dbReference>
<dbReference type="PANTHER" id="PTHR43429">
    <property type="entry name" value="PYRIDINE NUCLEOTIDE-DISULFIDE OXIDOREDUCTASE DOMAIN-CONTAINING"/>
    <property type="match status" value="1"/>
</dbReference>
<evidence type="ECO:0000256" key="6">
    <source>
        <dbReference type="ARBA" id="ARBA00023284"/>
    </source>
</evidence>
<dbReference type="SUPFAM" id="SSF75169">
    <property type="entry name" value="DsrEFH-like"/>
    <property type="match status" value="1"/>
</dbReference>
<dbReference type="PANTHER" id="PTHR43429:SF1">
    <property type="entry name" value="NAD(P)H SULFUR OXIDOREDUCTASE (COA-DEPENDENT)"/>
    <property type="match status" value="1"/>
</dbReference>
<dbReference type="KEGG" id="ahb:bsdtb5_13680"/>
<comment type="cofactor">
    <cofactor evidence="1">
        <name>FAD</name>
        <dbReference type="ChEBI" id="CHEBI:57692"/>
    </cofactor>
</comment>
<dbReference type="SUPFAM" id="SSF64307">
    <property type="entry name" value="SirA-like"/>
    <property type="match status" value="1"/>
</dbReference>
<feature type="domain" description="Rhodanese" evidence="7">
    <location>
        <begin position="465"/>
        <end position="552"/>
    </location>
</feature>
<name>A0A7R7EJS4_9FIRM</name>
<dbReference type="SUPFAM" id="SSF52821">
    <property type="entry name" value="Rhodanese/Cell cycle control phosphatase"/>
    <property type="match status" value="1"/>
</dbReference>
<dbReference type="PROSITE" id="PS50206">
    <property type="entry name" value="RHODANESE_3"/>
    <property type="match status" value="1"/>
</dbReference>
<evidence type="ECO:0000256" key="4">
    <source>
        <dbReference type="ARBA" id="ARBA00022827"/>
    </source>
</evidence>
<gene>
    <name evidence="8" type="ORF">bsdtb5_13680</name>
</gene>
<dbReference type="Proteomes" id="UP000595897">
    <property type="component" value="Chromosome"/>
</dbReference>
<keyword evidence="3" id="KW-0285">Flavoprotein</keyword>
<keyword evidence="4" id="KW-0274">FAD</keyword>
<comment type="similarity">
    <text evidence="2">Belongs to the class-III pyridine nucleotide-disulfide oxidoreductase family.</text>
</comment>
<dbReference type="InterPro" id="IPR036188">
    <property type="entry name" value="FAD/NAD-bd_sf"/>
</dbReference>
<dbReference type="Pfam" id="PF00581">
    <property type="entry name" value="Rhodanese"/>
    <property type="match status" value="1"/>
</dbReference>
<dbReference type="SUPFAM" id="SSF55424">
    <property type="entry name" value="FAD/NAD-linked reductases, dimerisation (C-terminal) domain"/>
    <property type="match status" value="1"/>
</dbReference>
<dbReference type="InterPro" id="IPR032836">
    <property type="entry name" value="DsrE2-like"/>
</dbReference>
<reference evidence="8 9" key="1">
    <citation type="submission" date="2020-11" db="EMBL/GenBank/DDBJ databases">
        <title>Draft genome sequencing of a Lachnospiraceae strain isolated from anoxic soil subjected to BSD treatment.</title>
        <authorList>
            <person name="Uek A."/>
            <person name="Tonouchi A."/>
        </authorList>
    </citation>
    <scope>NUCLEOTIDE SEQUENCE [LARGE SCALE GENOMIC DNA]</scope>
    <source>
        <strain evidence="8 9">TB5</strain>
    </source>
</reference>
<dbReference type="InterPro" id="IPR023753">
    <property type="entry name" value="FAD/NAD-binding_dom"/>
</dbReference>
<dbReference type="Gene3D" id="3.50.50.60">
    <property type="entry name" value="FAD/NAD(P)-binding domain"/>
    <property type="match status" value="2"/>
</dbReference>
<evidence type="ECO:0000313" key="8">
    <source>
        <dbReference type="EMBL" id="BCN30073.1"/>
    </source>
</evidence>
<dbReference type="InterPro" id="IPR001763">
    <property type="entry name" value="Rhodanese-like_dom"/>
</dbReference>
<dbReference type="AlphaFoldDB" id="A0A7R7EJS4"/>
<dbReference type="InterPro" id="IPR036868">
    <property type="entry name" value="TusA-like_sf"/>
</dbReference>
<dbReference type="Gene3D" id="3.40.1260.10">
    <property type="entry name" value="DsrEFH-like"/>
    <property type="match status" value="1"/>
</dbReference>
<dbReference type="PRINTS" id="PR00368">
    <property type="entry name" value="FADPNR"/>
</dbReference>
<dbReference type="InterPro" id="IPR036873">
    <property type="entry name" value="Rhodanese-like_dom_sf"/>
</dbReference>
<keyword evidence="6" id="KW-0676">Redox-active center</keyword>
<sequence length="838" mass="91646">MSKVLIIGGVAGGASAAARLRRLDETAEIIMFERDEYISFANCGLPYYIGGDITDRSLLTLQTPESFHSRFNVDVRVLSEVTAIHPDTKTVTVLDKKSGKTYEESYDKLILSPGAKPTKPNIIGVENEKVFTLRNIPDTYRIKDYIDQEKPKSAVIVGGGYIGIEMAENMHNAGLDVTIVEFADHVIAPLDYDMAADVHNHIREKGVKLILQDGVKSISDYNNQLKIKLSGGELLTDVVILSVGVTPDTTLATSASLELNKRGAIIVDEHMRTSVPDIYAVGDAIEITDYITKEQGYIPLAGPANKQGRIAADNICGLDSVYKGTQGTGILKCFDITVATTGITEKRAKELSLDYEKSFTYSGSHASYYPGAVNMSVKIIFEKSTGKLLGAQVVGFDGADKRLDVLATAIRAGFTIYDLTELELAYAPPFSSAKDPVNMAGFVAENILTKKTNIFHWNEVDTLPRDGSVSLIDIRTQMEYDNGTIDGFINIPVDELRANLHRIDKSKPVYVTCQIGLRGHIASRILTQNGYTCYNLSGGYRLYNSIRMSEQNTAGMNTPEQTLQAASLDSTNGSMLKKNSNNEGDNKMNDSVNKMNENVKTVEVNACGLQCPGPILKLNDEMKKINEGELLKIKTTDPAFSTDVISWCKRTGNTFIDSKSSKGVSTALIRKGGLELPTLESRGNNKNIIVFSGDLDKAIASFIIANAAAAMGRKVSMFFTFWGLNVLRKPEKVSVKKDFVSRMFGVMLPRNTKKLPISKMNMGGMGPRMIRAVMKNKNIDSLEDLIKEAMKNGVELIACTMSMDVMGIHKDELIDGVKTGGAATMLDNAEESDMSLFI</sequence>
<proteinExistence type="inferred from homology"/>
<keyword evidence="5" id="KW-0560">Oxidoreductase</keyword>
<evidence type="ECO:0000313" key="9">
    <source>
        <dbReference type="Proteomes" id="UP000595897"/>
    </source>
</evidence>
<dbReference type="Gene3D" id="3.30.110.40">
    <property type="entry name" value="TusA-like domain"/>
    <property type="match status" value="1"/>
</dbReference>
<evidence type="ECO:0000256" key="5">
    <source>
        <dbReference type="ARBA" id="ARBA00023002"/>
    </source>
</evidence>
<accession>A0A7R7EJS4</accession>
<evidence type="ECO:0000259" key="7">
    <source>
        <dbReference type="PROSITE" id="PS50206"/>
    </source>
</evidence>
<evidence type="ECO:0000256" key="2">
    <source>
        <dbReference type="ARBA" id="ARBA00009130"/>
    </source>
</evidence>
<dbReference type="PRINTS" id="PR00411">
    <property type="entry name" value="PNDRDTASEI"/>
</dbReference>
<dbReference type="PROSITE" id="PS01148">
    <property type="entry name" value="UPF0033"/>
    <property type="match status" value="1"/>
</dbReference>
<keyword evidence="9" id="KW-1185">Reference proteome</keyword>
<protein>
    <submittedName>
        <fullName evidence="8">CoA-disulfide reductase</fullName>
    </submittedName>
</protein>
<organism evidence="8 9">
    <name type="scientific">Anaeromicropila herbilytica</name>
    <dbReference type="NCBI Taxonomy" id="2785025"/>
    <lineage>
        <taxon>Bacteria</taxon>
        <taxon>Bacillati</taxon>
        <taxon>Bacillota</taxon>
        <taxon>Clostridia</taxon>
        <taxon>Lachnospirales</taxon>
        <taxon>Lachnospiraceae</taxon>
        <taxon>Anaeromicropila</taxon>
    </lineage>
</organism>
<dbReference type="Pfam" id="PF02852">
    <property type="entry name" value="Pyr_redox_dim"/>
    <property type="match status" value="1"/>
</dbReference>